<evidence type="ECO:0000256" key="5">
    <source>
        <dbReference type="ARBA" id="ARBA00022989"/>
    </source>
</evidence>
<feature type="domain" description="Acyltransferase 3" evidence="9">
    <location>
        <begin position="74"/>
        <end position="367"/>
    </location>
</feature>
<feature type="compositionally biased region" description="Low complexity" evidence="7">
    <location>
        <begin position="45"/>
        <end position="57"/>
    </location>
</feature>
<comment type="subcellular location">
    <subcellularLocation>
        <location evidence="1">Cell membrane</location>
        <topology evidence="1">Multi-pass membrane protein</topology>
    </subcellularLocation>
</comment>
<evidence type="ECO:0000256" key="2">
    <source>
        <dbReference type="ARBA" id="ARBA00007400"/>
    </source>
</evidence>
<name>A0ABY2K5I6_9MICC</name>
<evidence type="ECO:0000256" key="7">
    <source>
        <dbReference type="SAM" id="MobiDB-lite"/>
    </source>
</evidence>
<evidence type="ECO:0000313" key="11">
    <source>
        <dbReference type="Proteomes" id="UP000297477"/>
    </source>
</evidence>
<gene>
    <name evidence="10" type="ORF">E4A49_02305</name>
</gene>
<evidence type="ECO:0000256" key="6">
    <source>
        <dbReference type="ARBA" id="ARBA00023136"/>
    </source>
</evidence>
<feature type="transmembrane region" description="Helical" evidence="8">
    <location>
        <begin position="117"/>
        <end position="137"/>
    </location>
</feature>
<feature type="transmembrane region" description="Helical" evidence="8">
    <location>
        <begin position="318"/>
        <end position="336"/>
    </location>
</feature>
<dbReference type="PANTHER" id="PTHR40074:SF2">
    <property type="entry name" value="O-ACETYLTRANSFERASE WECH"/>
    <property type="match status" value="1"/>
</dbReference>
<proteinExistence type="inferred from homology"/>
<evidence type="ECO:0000256" key="1">
    <source>
        <dbReference type="ARBA" id="ARBA00004651"/>
    </source>
</evidence>
<evidence type="ECO:0000259" key="9">
    <source>
        <dbReference type="Pfam" id="PF01757"/>
    </source>
</evidence>
<evidence type="ECO:0000256" key="8">
    <source>
        <dbReference type="SAM" id="Phobius"/>
    </source>
</evidence>
<evidence type="ECO:0000256" key="3">
    <source>
        <dbReference type="ARBA" id="ARBA00022475"/>
    </source>
</evidence>
<keyword evidence="6 8" id="KW-0472">Membrane</keyword>
<sequence length="397" mass="43306">MPPCSSPSAGSSWWATAPAEPVLGPARNGRRGPSATCPVPSRSCAPAGPAAPGEATLVRMPTPTSAAAPRPRLLWMDVYRGLAVLLVVLLHAQTALVDSGLARSELVRDVNAAVGSFRMPGLLLVSGMLLTLSLRRPAGQYLAGKLRRIAWPWLLWTAVMLPFFGLAAALEPTWWLNGAHTWFLSVVFVGYLLGLALKRVPPLIIAVVLFALAIRLEPDAITGGLHEWALVAERMTWFGGFFFVGAALGRWREDLPRIPWQVMLLPAVVTWDWARRAIEAGRYPSEESWPVMTMSVIGVVSVLWLLAQIPDNPLMRAFAWVGRHSIVLFVVHYPVIRLLRRTVDLPEGIAGVGLLFAAGAGVSLVLAALYPWTKYLFEFPSTSRLVRAARRRPVATA</sequence>
<feature type="region of interest" description="Disordered" evidence="7">
    <location>
        <begin position="20"/>
        <end position="57"/>
    </location>
</feature>
<dbReference type="InterPro" id="IPR002656">
    <property type="entry name" value="Acyl_transf_3_dom"/>
</dbReference>
<feature type="transmembrane region" description="Helical" evidence="8">
    <location>
        <begin position="78"/>
        <end position="97"/>
    </location>
</feature>
<keyword evidence="11" id="KW-1185">Reference proteome</keyword>
<keyword evidence="3" id="KW-1003">Cell membrane</keyword>
<dbReference type="EMBL" id="SPKT01000003">
    <property type="protein sequence ID" value="TFI00837.1"/>
    <property type="molecule type" value="Genomic_DNA"/>
</dbReference>
<keyword evidence="5 8" id="KW-1133">Transmembrane helix</keyword>
<comment type="similarity">
    <text evidence="2">Belongs to the acyltransferase 3 family.</text>
</comment>
<evidence type="ECO:0000313" key="10">
    <source>
        <dbReference type="EMBL" id="TFI00837.1"/>
    </source>
</evidence>
<dbReference type="PANTHER" id="PTHR40074">
    <property type="entry name" value="O-ACETYLTRANSFERASE WECH"/>
    <property type="match status" value="1"/>
</dbReference>
<comment type="caution">
    <text evidence="10">The sequence shown here is derived from an EMBL/GenBank/DDBJ whole genome shotgun (WGS) entry which is preliminary data.</text>
</comment>
<feature type="transmembrane region" description="Helical" evidence="8">
    <location>
        <begin position="200"/>
        <end position="216"/>
    </location>
</feature>
<feature type="transmembrane region" description="Helical" evidence="8">
    <location>
        <begin position="348"/>
        <end position="370"/>
    </location>
</feature>
<dbReference type="Proteomes" id="UP000297477">
    <property type="component" value="Unassembled WGS sequence"/>
</dbReference>
<feature type="transmembrane region" description="Helical" evidence="8">
    <location>
        <begin position="289"/>
        <end position="306"/>
    </location>
</feature>
<feature type="transmembrane region" description="Helical" evidence="8">
    <location>
        <begin position="149"/>
        <end position="168"/>
    </location>
</feature>
<organism evidence="10 11">
    <name type="scientific">Micrococcus lylae</name>
    <dbReference type="NCBI Taxonomy" id="1273"/>
    <lineage>
        <taxon>Bacteria</taxon>
        <taxon>Bacillati</taxon>
        <taxon>Actinomycetota</taxon>
        <taxon>Actinomycetes</taxon>
        <taxon>Micrococcales</taxon>
        <taxon>Micrococcaceae</taxon>
        <taxon>Micrococcus</taxon>
    </lineage>
</organism>
<accession>A0ABY2K5I6</accession>
<dbReference type="Pfam" id="PF01757">
    <property type="entry name" value="Acyl_transf_3"/>
    <property type="match status" value="1"/>
</dbReference>
<protein>
    <recommendedName>
        <fullName evidence="9">Acyltransferase 3 domain-containing protein</fullName>
    </recommendedName>
</protein>
<keyword evidence="4 8" id="KW-0812">Transmembrane</keyword>
<reference evidence="10 11" key="1">
    <citation type="submission" date="2019-03" db="EMBL/GenBank/DDBJ databases">
        <title>Reclassification of Micrococcus aloeverae and Micrococcus yunnanensis as later heterotypic synonyms of Micrococcus luteus.</title>
        <authorList>
            <person name="Huang C.-H."/>
        </authorList>
    </citation>
    <scope>NUCLEOTIDE SEQUENCE [LARGE SCALE GENOMIC DNA]</scope>
    <source>
        <strain evidence="10 11">BCRC 12151</strain>
    </source>
</reference>
<evidence type="ECO:0000256" key="4">
    <source>
        <dbReference type="ARBA" id="ARBA00022692"/>
    </source>
</evidence>